<evidence type="ECO:0000313" key="1">
    <source>
        <dbReference type="EMBL" id="EWC64333.1"/>
    </source>
</evidence>
<organism evidence="1 2">
    <name type="scientific">Actinokineospora spheciospongiae</name>
    <dbReference type="NCBI Taxonomy" id="909613"/>
    <lineage>
        <taxon>Bacteria</taxon>
        <taxon>Bacillati</taxon>
        <taxon>Actinomycetota</taxon>
        <taxon>Actinomycetes</taxon>
        <taxon>Pseudonocardiales</taxon>
        <taxon>Pseudonocardiaceae</taxon>
        <taxon>Actinokineospora</taxon>
    </lineage>
</organism>
<dbReference type="RefSeq" id="WP_035278043.1">
    <property type="nucleotide sequence ID" value="NZ_AYXG01000014.1"/>
</dbReference>
<reference evidence="1 2" key="1">
    <citation type="journal article" date="2014" name="Genome Announc.">
        <title>Draft Genome Sequence of the Antitrypanosomally Active Sponge-Associated Bacterium Actinokineospora sp. Strain EG49.</title>
        <authorList>
            <person name="Harjes J."/>
            <person name="Ryu T."/>
            <person name="Abdelmohsen U.R."/>
            <person name="Moitinho-Silva L."/>
            <person name="Horn H."/>
            <person name="Ravasi T."/>
            <person name="Hentschel U."/>
        </authorList>
    </citation>
    <scope>NUCLEOTIDE SEQUENCE [LARGE SCALE GENOMIC DNA]</scope>
    <source>
        <strain evidence="1 2">EG49</strain>
    </source>
</reference>
<sequence length="449" mass="48379">MLPLDRDWVDAELDFLRNLGPRLTGSPQHHRLVDRVAEQVRALGLPVAEDRHRFTRWDLTGAAGLSVGGEPVEVASVFPYSGTGRVTGPLVRLRGPVPRWSRARGGIAVVEVRNRELPFAEVVRVWGSQQPWEPLAHPLIPATIAGLGLHRARRAGVRGVVFAWRGLAAEDARGQYVPFTLPYQDIPAAFVAGEAADAVLDAAARGRSGDLDVPATLTPGASMRTLWTTVEGTQRPDETVLVVTHTDGTNVVEENGHIGLLALARDAVDTPPRRTVVFAFVAGHLRIPAVTRSGQAATRWLRDHPDLWSGPRRAVAGLGVEHLGARAPELLYATTPRLRDLAAAEWPGTRVSRPSPLIHFGEGEPLLHHGIPAISLVSAPIDLLSTRPGDHVDPDLLHRQVDSFRRVLARLDDTAADDLGQVRPAGVAAKAVAAARLAVALARSRRPSS</sequence>
<dbReference type="STRING" id="909613.UO65_0343"/>
<dbReference type="SUPFAM" id="SSF53187">
    <property type="entry name" value="Zn-dependent exopeptidases"/>
    <property type="match status" value="1"/>
</dbReference>
<proteinExistence type="predicted"/>
<dbReference type="Proteomes" id="UP000019277">
    <property type="component" value="Unassembled WGS sequence"/>
</dbReference>
<accession>W7IVD4</accession>
<gene>
    <name evidence="1" type="ORF">UO65_0343</name>
</gene>
<protein>
    <recommendedName>
        <fullName evidence="3">Peptidase M28 domain-containing protein</fullName>
    </recommendedName>
</protein>
<evidence type="ECO:0000313" key="2">
    <source>
        <dbReference type="Proteomes" id="UP000019277"/>
    </source>
</evidence>
<dbReference type="Gene3D" id="3.40.630.10">
    <property type="entry name" value="Zn peptidases"/>
    <property type="match status" value="1"/>
</dbReference>
<keyword evidence="2" id="KW-1185">Reference proteome</keyword>
<dbReference type="eggNOG" id="ENOG502ZBE0">
    <property type="taxonomic scope" value="Bacteria"/>
</dbReference>
<dbReference type="AlphaFoldDB" id="W7IVD4"/>
<name>W7IVD4_9PSEU</name>
<dbReference type="Gene3D" id="3.50.30.30">
    <property type="match status" value="1"/>
</dbReference>
<evidence type="ECO:0008006" key="3">
    <source>
        <dbReference type="Google" id="ProtNLM"/>
    </source>
</evidence>
<dbReference type="PATRIC" id="fig|909613.9.peg.356"/>
<dbReference type="OrthoDB" id="1936983at2"/>
<comment type="caution">
    <text evidence="1">The sequence shown here is derived from an EMBL/GenBank/DDBJ whole genome shotgun (WGS) entry which is preliminary data.</text>
</comment>
<dbReference type="EMBL" id="AYXG01000014">
    <property type="protein sequence ID" value="EWC64333.1"/>
    <property type="molecule type" value="Genomic_DNA"/>
</dbReference>